<dbReference type="Proteomes" id="UP000289152">
    <property type="component" value="Unassembled WGS sequence"/>
</dbReference>
<keyword evidence="3" id="KW-1185">Reference proteome</keyword>
<dbReference type="EMBL" id="SDIL01000130">
    <property type="protein sequence ID" value="RXK35566.1"/>
    <property type="molecule type" value="Genomic_DNA"/>
</dbReference>
<organism evidence="2 3">
    <name type="scientific">Tremella mesenterica</name>
    <name type="common">Jelly fungus</name>
    <dbReference type="NCBI Taxonomy" id="5217"/>
    <lineage>
        <taxon>Eukaryota</taxon>
        <taxon>Fungi</taxon>
        <taxon>Dikarya</taxon>
        <taxon>Basidiomycota</taxon>
        <taxon>Agaricomycotina</taxon>
        <taxon>Tremellomycetes</taxon>
        <taxon>Tremellales</taxon>
        <taxon>Tremellaceae</taxon>
        <taxon>Tremella</taxon>
    </lineage>
</organism>
<feature type="compositionally biased region" description="Polar residues" evidence="1">
    <location>
        <begin position="61"/>
        <end position="70"/>
    </location>
</feature>
<feature type="region of interest" description="Disordered" evidence="1">
    <location>
        <begin position="1"/>
        <end position="33"/>
    </location>
</feature>
<dbReference type="AlphaFoldDB" id="A0A4Q1BCR4"/>
<evidence type="ECO:0000313" key="2">
    <source>
        <dbReference type="EMBL" id="RXK35566.1"/>
    </source>
</evidence>
<feature type="compositionally biased region" description="Basic and acidic residues" evidence="1">
    <location>
        <begin position="51"/>
        <end position="60"/>
    </location>
</feature>
<feature type="region of interest" description="Disordered" evidence="1">
    <location>
        <begin position="45"/>
        <end position="103"/>
    </location>
</feature>
<gene>
    <name evidence="2" type="ORF">M231_07150</name>
</gene>
<accession>A0A4Q1BCR4</accession>
<evidence type="ECO:0000313" key="3">
    <source>
        <dbReference type="Proteomes" id="UP000289152"/>
    </source>
</evidence>
<comment type="caution">
    <text evidence="2">The sequence shown here is derived from an EMBL/GenBank/DDBJ whole genome shotgun (WGS) entry which is preliminary data.</text>
</comment>
<proteinExistence type="predicted"/>
<protein>
    <submittedName>
        <fullName evidence="2">Uncharacterized protein</fullName>
    </submittedName>
</protein>
<reference evidence="2 3" key="1">
    <citation type="submission" date="2016-06" db="EMBL/GenBank/DDBJ databases">
        <title>Evolution of pathogenesis and genome organization in the Tremellales.</title>
        <authorList>
            <person name="Cuomo C."/>
            <person name="Litvintseva A."/>
            <person name="Heitman J."/>
            <person name="Chen Y."/>
            <person name="Sun S."/>
            <person name="Springer D."/>
            <person name="Dromer F."/>
            <person name="Young S."/>
            <person name="Zeng Q."/>
            <person name="Chapman S."/>
            <person name="Gujja S."/>
            <person name="Saif S."/>
            <person name="Birren B."/>
        </authorList>
    </citation>
    <scope>NUCLEOTIDE SEQUENCE [LARGE SCALE GENOMIC DNA]</scope>
    <source>
        <strain evidence="2 3">ATCC 28783</strain>
    </source>
</reference>
<dbReference type="InParanoid" id="A0A4Q1BCR4"/>
<evidence type="ECO:0000256" key="1">
    <source>
        <dbReference type="SAM" id="MobiDB-lite"/>
    </source>
</evidence>
<sequence>MNDIDEVPLSENAQTPIPELTKQEEVTHDSQATWLSGIKSSFSCCGSRTRRLSERTEQEQRAGQASNDPNLSIGPPGQSIAGSTDVRRSVGDEDLGPTGISPPASAVRELHVVQDFGDIVSDLSNRTDDVIARSNGRTTPLEGRSRRLDGFWHSIGGEKCGSSSTAFGVGERVDPMRTEPLGVKYGGLN</sequence>
<name>A0A4Q1BCR4_TREME</name>